<dbReference type="InterPro" id="IPR006773">
    <property type="entry name" value="Rpn13/ADRM1"/>
</dbReference>
<feature type="domain" description="Pru" evidence="7">
    <location>
        <begin position="1"/>
        <end position="142"/>
    </location>
</feature>
<dbReference type="GO" id="GO:0061133">
    <property type="term" value="F:endopeptidase activator activity"/>
    <property type="evidence" value="ECO:0007669"/>
    <property type="project" value="TreeGrafter"/>
</dbReference>
<dbReference type="PANTHER" id="PTHR12225">
    <property type="entry name" value="ADHESION REGULATING MOLECULE 1 110 KDA CELL MEMBRANE GLYCOPROTEIN"/>
    <property type="match status" value="1"/>
</dbReference>
<comment type="subcellular location">
    <subcellularLocation>
        <location evidence="2">Cytoplasm</location>
    </subcellularLocation>
    <subcellularLocation>
        <location evidence="1">Nucleus</location>
    </subcellularLocation>
</comment>
<evidence type="ECO:0000256" key="6">
    <source>
        <dbReference type="SAM" id="MobiDB-lite"/>
    </source>
</evidence>
<sequence length="414" mass="44092">MPITPLITFKAGECEASSDGGIRKIKCLPTPGYIFLYVDDEDLIHFCWRPRSKSVNDADLDLIMLPSDGSFKPYTSKDATPTSSGVTSPTNGRIFGLKFQSSSSRHFFWLQSKTQHPEGKENWFSERDIKIGEIVDTLLESGEPFDVHAELATVSQGPGRSDDGDQDENMEDAPPGDSLNRTNSTGGAGADATGGDVREEGHEAREGGADGGRAASSNLPTDANAAVQNFLRSLGGNNSQPTAQSSQSTRQDQLFTTLTDLLDPSTCISTLSTLTPTQIDTLLSNLPPQILLLAQESPDDFSENTSPTELSPESAQAAIDALSMTQKKDVLTTVFRSPQLHQSLGSLTMALRDGGLPMVAESLGIKVEGGGFVRGSGMPLGEGEAVKAFLEGVKRTVEEEEGEGGGEEGKMETD</sequence>
<evidence type="ECO:0000256" key="3">
    <source>
        <dbReference type="ARBA" id="ARBA00022490"/>
    </source>
</evidence>
<reference evidence="8" key="1">
    <citation type="journal article" date="2020" name="Stud. Mycol.">
        <title>101 Dothideomycetes genomes: a test case for predicting lifestyles and emergence of pathogens.</title>
        <authorList>
            <person name="Haridas S."/>
            <person name="Albert R."/>
            <person name="Binder M."/>
            <person name="Bloem J."/>
            <person name="Labutti K."/>
            <person name="Salamov A."/>
            <person name="Andreopoulos B."/>
            <person name="Baker S."/>
            <person name="Barry K."/>
            <person name="Bills G."/>
            <person name="Bluhm B."/>
            <person name="Cannon C."/>
            <person name="Castanera R."/>
            <person name="Culley D."/>
            <person name="Daum C."/>
            <person name="Ezra D."/>
            <person name="Gonzalez J."/>
            <person name="Henrissat B."/>
            <person name="Kuo A."/>
            <person name="Liang C."/>
            <person name="Lipzen A."/>
            <person name="Lutzoni F."/>
            <person name="Magnuson J."/>
            <person name="Mondo S."/>
            <person name="Nolan M."/>
            <person name="Ohm R."/>
            <person name="Pangilinan J."/>
            <person name="Park H.-J."/>
            <person name="Ramirez L."/>
            <person name="Alfaro M."/>
            <person name="Sun H."/>
            <person name="Tritt A."/>
            <person name="Yoshinaga Y."/>
            <person name="Zwiers L.-H."/>
            <person name="Turgeon B."/>
            <person name="Goodwin S."/>
            <person name="Spatafora J."/>
            <person name="Crous P."/>
            <person name="Grigoriev I."/>
        </authorList>
    </citation>
    <scope>NUCLEOTIDE SEQUENCE</scope>
    <source>
        <strain evidence="8">CBS 130266</strain>
    </source>
</reference>
<evidence type="ECO:0000313" key="9">
    <source>
        <dbReference type="Proteomes" id="UP000800235"/>
    </source>
</evidence>
<dbReference type="Proteomes" id="UP000800235">
    <property type="component" value="Unassembled WGS sequence"/>
</dbReference>
<protein>
    <recommendedName>
        <fullName evidence="7">Pru domain-containing protein</fullName>
    </recommendedName>
</protein>
<dbReference type="InterPro" id="IPR044868">
    <property type="entry name" value="Rpn13/ADRM1_Pru"/>
</dbReference>
<evidence type="ECO:0000313" key="8">
    <source>
        <dbReference type="EMBL" id="KAF2435153.1"/>
    </source>
</evidence>
<dbReference type="OrthoDB" id="340431at2759"/>
<proteinExistence type="predicted"/>
<dbReference type="GO" id="GO:0008541">
    <property type="term" value="C:proteasome regulatory particle, lid subcomplex"/>
    <property type="evidence" value="ECO:0007669"/>
    <property type="project" value="TreeGrafter"/>
</dbReference>
<keyword evidence="9" id="KW-1185">Reference proteome</keyword>
<evidence type="ECO:0000256" key="2">
    <source>
        <dbReference type="ARBA" id="ARBA00004496"/>
    </source>
</evidence>
<keyword evidence="5" id="KW-0539">Nucleus</keyword>
<dbReference type="Pfam" id="PF04683">
    <property type="entry name" value="Rpn13_ADRM1_Pru"/>
    <property type="match status" value="1"/>
</dbReference>
<dbReference type="GO" id="GO:0005634">
    <property type="term" value="C:nucleus"/>
    <property type="evidence" value="ECO:0007669"/>
    <property type="project" value="UniProtKB-SubCell"/>
</dbReference>
<keyword evidence="4" id="KW-0647">Proteasome</keyword>
<dbReference type="EMBL" id="MU007014">
    <property type="protein sequence ID" value="KAF2435153.1"/>
    <property type="molecule type" value="Genomic_DNA"/>
</dbReference>
<accession>A0A9P4P1L4</accession>
<dbReference type="InterPro" id="IPR038108">
    <property type="entry name" value="RPN13_DEUBAD_sf"/>
</dbReference>
<dbReference type="AlphaFoldDB" id="A0A9P4P1L4"/>
<dbReference type="Gene3D" id="1.10.2020.20">
    <property type="match status" value="1"/>
</dbReference>
<dbReference type="GO" id="GO:0005737">
    <property type="term" value="C:cytoplasm"/>
    <property type="evidence" value="ECO:0007669"/>
    <property type="project" value="UniProtKB-SubCell"/>
</dbReference>
<feature type="compositionally biased region" description="Basic and acidic residues" evidence="6">
    <location>
        <begin position="196"/>
        <end position="208"/>
    </location>
</feature>
<dbReference type="GO" id="GO:0070628">
    <property type="term" value="F:proteasome binding"/>
    <property type="evidence" value="ECO:0007669"/>
    <property type="project" value="TreeGrafter"/>
</dbReference>
<dbReference type="InterPro" id="IPR038633">
    <property type="entry name" value="Rpn13/ADRM1_Pru_sf"/>
</dbReference>
<name>A0A9P4P1L4_9PEZI</name>
<evidence type="ECO:0000259" key="7">
    <source>
        <dbReference type="PROSITE" id="PS51917"/>
    </source>
</evidence>
<feature type="region of interest" description="Disordered" evidence="6">
    <location>
        <begin position="153"/>
        <end position="219"/>
    </location>
</feature>
<evidence type="ECO:0000256" key="4">
    <source>
        <dbReference type="ARBA" id="ARBA00022942"/>
    </source>
</evidence>
<organism evidence="8 9">
    <name type="scientific">Tothia fuscella</name>
    <dbReference type="NCBI Taxonomy" id="1048955"/>
    <lineage>
        <taxon>Eukaryota</taxon>
        <taxon>Fungi</taxon>
        <taxon>Dikarya</taxon>
        <taxon>Ascomycota</taxon>
        <taxon>Pezizomycotina</taxon>
        <taxon>Dothideomycetes</taxon>
        <taxon>Pleosporomycetidae</taxon>
        <taxon>Venturiales</taxon>
        <taxon>Cylindrosympodiaceae</taxon>
        <taxon>Tothia</taxon>
    </lineage>
</organism>
<dbReference type="PANTHER" id="PTHR12225:SF0">
    <property type="entry name" value="PROTEASOMAL UBIQUITIN RECEPTOR ADRM1"/>
    <property type="match status" value="1"/>
</dbReference>
<comment type="caution">
    <text evidence="8">The sequence shown here is derived from an EMBL/GenBank/DDBJ whole genome shotgun (WGS) entry which is preliminary data.</text>
</comment>
<dbReference type="Gene3D" id="2.30.29.70">
    <property type="entry name" value="Proteasomal ubiquitin receptor Rpn13/ADRM1"/>
    <property type="match status" value="1"/>
</dbReference>
<dbReference type="PROSITE" id="PS51917">
    <property type="entry name" value="PRU"/>
    <property type="match status" value="1"/>
</dbReference>
<evidence type="ECO:0000256" key="5">
    <source>
        <dbReference type="ARBA" id="ARBA00023242"/>
    </source>
</evidence>
<keyword evidence="3" id="KW-0963">Cytoplasm</keyword>
<gene>
    <name evidence="8" type="ORF">EJ08DRAFT_581033</name>
</gene>
<evidence type="ECO:0000256" key="1">
    <source>
        <dbReference type="ARBA" id="ARBA00004123"/>
    </source>
</evidence>